<gene>
    <name evidence="2" type="ORF">JWS13_19370</name>
</gene>
<evidence type="ECO:0000313" key="2">
    <source>
        <dbReference type="EMBL" id="QSE90627.1"/>
    </source>
</evidence>
<dbReference type="Proteomes" id="UP000662986">
    <property type="component" value="Chromosome"/>
</dbReference>
<protein>
    <submittedName>
        <fullName evidence="2">Type IV toxin-antitoxin system AbiEi family antitoxin domain-containing protein</fullName>
    </submittedName>
</protein>
<keyword evidence="3" id="KW-1185">Reference proteome</keyword>
<dbReference type="EMBL" id="CP070619">
    <property type="protein sequence ID" value="QSE90627.1"/>
    <property type="molecule type" value="Genomic_DNA"/>
</dbReference>
<dbReference type="RefSeq" id="WP_206007053.1">
    <property type="nucleotide sequence ID" value="NZ_CP070619.1"/>
</dbReference>
<evidence type="ECO:0000259" key="1">
    <source>
        <dbReference type="Pfam" id="PF09407"/>
    </source>
</evidence>
<reference evidence="2 3" key="2">
    <citation type="journal article" date="2022" name="Arch. Microbiol.">
        <title>Rhodococcus pseudokoreensis sp. nov. isolated from the rhizosphere of young M26 apple rootstocks.</title>
        <authorList>
            <person name="Kampfer P."/>
            <person name="Glaeser S.P."/>
            <person name="Blom J."/>
            <person name="Wolf J."/>
            <person name="Benning S."/>
            <person name="Schloter M."/>
            <person name="Neumann-Schaal M."/>
        </authorList>
    </citation>
    <scope>NUCLEOTIDE SEQUENCE [LARGE SCALE GENOMIC DNA]</scope>
    <source>
        <strain evidence="2 3">R79</strain>
    </source>
</reference>
<reference evidence="2 3" key="1">
    <citation type="journal article" date="2021" name="Microbiol. Resour. Announc.">
        <title>Complete Genome Sequences of Two Rhodococcus sp. Strains with Large and Linear Chromosomes, Isolated from Apple Rhizosphere.</title>
        <authorList>
            <person name="Benning S."/>
            <person name="Brugnone N."/>
            <person name="Siani R."/>
            <person name="Kublik S."/>
            <person name="Schloter M."/>
            <person name="Rad V."/>
        </authorList>
    </citation>
    <scope>NUCLEOTIDE SEQUENCE [LARGE SCALE GENOMIC DNA]</scope>
    <source>
        <strain evidence="2 3">R79</strain>
    </source>
</reference>
<evidence type="ECO:0000313" key="3">
    <source>
        <dbReference type="Proteomes" id="UP000662986"/>
    </source>
</evidence>
<organism evidence="2 3">
    <name type="scientific">Rhodococcus pseudokoreensis</name>
    <dbReference type="NCBI Taxonomy" id="2811421"/>
    <lineage>
        <taxon>Bacteria</taxon>
        <taxon>Bacillati</taxon>
        <taxon>Actinomycetota</taxon>
        <taxon>Actinomycetes</taxon>
        <taxon>Mycobacteriales</taxon>
        <taxon>Nocardiaceae</taxon>
        <taxon>Rhodococcus</taxon>
    </lineage>
</organism>
<dbReference type="InterPro" id="IPR018547">
    <property type="entry name" value="AbiEi_C"/>
</dbReference>
<accession>A0A974ZUS4</accession>
<proteinExistence type="predicted"/>
<name>A0A974ZUS4_9NOCA</name>
<feature type="domain" description="AbiEi antitoxin C-terminal" evidence="1">
    <location>
        <begin position="91"/>
        <end position="208"/>
    </location>
</feature>
<dbReference type="Pfam" id="PF09407">
    <property type="entry name" value="AbiEi_1"/>
    <property type="match status" value="1"/>
</dbReference>
<sequence>MTRAHTTAVPAPLARRPLRTFRPQDATGVYTHPRPELARLVARGVLHRAAPGYYIVTPPEQAGRPWIPGLEATAAGIATTIYGPDEAIVMGISAARLHHAIPRALATAVVAVPRRHRPITLTDRPATIAFLRRDTTELDAERIDTPLGATLVTTPEQTILDLARWPQLGDAEIEIPTAIAALHQRSDPTRLAALATEQHGMTAALTRAEAWSRTRS</sequence>